<organism evidence="4 5">
    <name type="scientific">Marinigracilibium pacificum</name>
    <dbReference type="NCBI Taxonomy" id="2729599"/>
    <lineage>
        <taxon>Bacteria</taxon>
        <taxon>Pseudomonadati</taxon>
        <taxon>Bacteroidota</taxon>
        <taxon>Cytophagia</taxon>
        <taxon>Cytophagales</taxon>
        <taxon>Flammeovirgaceae</taxon>
        <taxon>Marinigracilibium</taxon>
    </lineage>
</organism>
<feature type="domain" description="Methyltransferase" evidence="3">
    <location>
        <begin position="48"/>
        <end position="140"/>
    </location>
</feature>
<dbReference type="GO" id="GO:0032259">
    <property type="term" value="P:methylation"/>
    <property type="evidence" value="ECO:0007669"/>
    <property type="project" value="UniProtKB-KW"/>
</dbReference>
<dbReference type="Proteomes" id="UP000559010">
    <property type="component" value="Unassembled WGS sequence"/>
</dbReference>
<name>A0A848J5K1_9BACT</name>
<gene>
    <name evidence="4" type="ORF">HH304_15155</name>
</gene>
<evidence type="ECO:0000259" key="3">
    <source>
        <dbReference type="Pfam" id="PF13649"/>
    </source>
</evidence>
<dbReference type="SUPFAM" id="SSF53335">
    <property type="entry name" value="S-adenosyl-L-methionine-dependent methyltransferases"/>
    <property type="match status" value="1"/>
</dbReference>
<dbReference type="InterPro" id="IPR041698">
    <property type="entry name" value="Methyltransf_25"/>
</dbReference>
<dbReference type="Gene3D" id="2.20.25.110">
    <property type="entry name" value="S-adenosyl-L-methionine-dependent methyltransferases"/>
    <property type="match status" value="1"/>
</dbReference>
<dbReference type="RefSeq" id="WP_169683144.1">
    <property type="nucleotide sequence ID" value="NZ_JABBNU010000009.1"/>
</dbReference>
<dbReference type="Pfam" id="PF13649">
    <property type="entry name" value="Methyltransf_25"/>
    <property type="match status" value="1"/>
</dbReference>
<dbReference type="GO" id="GO:0008168">
    <property type="term" value="F:methyltransferase activity"/>
    <property type="evidence" value="ECO:0007669"/>
    <property type="project" value="UniProtKB-KW"/>
</dbReference>
<reference evidence="4 5" key="1">
    <citation type="submission" date="2020-04" db="EMBL/GenBank/DDBJ databases">
        <title>Flammeovirgaceae bacterium KN852 isolated from deep sea.</title>
        <authorList>
            <person name="Zhang D.-C."/>
        </authorList>
    </citation>
    <scope>NUCLEOTIDE SEQUENCE [LARGE SCALE GENOMIC DNA]</scope>
    <source>
        <strain evidence="4 5">KN852</strain>
    </source>
</reference>
<accession>A0A848J5K1</accession>
<evidence type="ECO:0000313" key="5">
    <source>
        <dbReference type="Proteomes" id="UP000559010"/>
    </source>
</evidence>
<dbReference type="Gene3D" id="3.40.50.150">
    <property type="entry name" value="Vaccinia Virus protein VP39"/>
    <property type="match status" value="1"/>
</dbReference>
<keyword evidence="1 4" id="KW-0489">Methyltransferase</keyword>
<dbReference type="EMBL" id="JABBNU010000009">
    <property type="protein sequence ID" value="NMM49744.1"/>
    <property type="molecule type" value="Genomic_DNA"/>
</dbReference>
<dbReference type="InterPro" id="IPR029063">
    <property type="entry name" value="SAM-dependent_MTases_sf"/>
</dbReference>
<evidence type="ECO:0000256" key="2">
    <source>
        <dbReference type="ARBA" id="ARBA00022679"/>
    </source>
</evidence>
<protein>
    <submittedName>
        <fullName evidence="4">Class I SAM-dependent methyltransferase</fullName>
    </submittedName>
</protein>
<keyword evidence="2 4" id="KW-0808">Transferase</keyword>
<keyword evidence="5" id="KW-1185">Reference proteome</keyword>
<evidence type="ECO:0000313" key="4">
    <source>
        <dbReference type="EMBL" id="NMM49744.1"/>
    </source>
</evidence>
<sequence>MKRGKEWFDEWFNSPYYHILYKHRDHDEAQNFIDQLSGVLNFKAGQKICDLACGKGRHSIYLNSLGLDVTGLDLSQENIDAANKSSNDNLRFIQHDMRLPFADNEFDYVVNLFTSFGYFKTDDEDQSVIDAVYKALKPGGQFILDFLNPYTIINNLTPKESKEIDGIRFDIEKSFEADSCVIIKDIKITDGQKTAEYEERVKAIRRIEFLDHFRKAGFILKEVWGDHDLGDYEAEKSERMIFLLEK</sequence>
<proteinExistence type="predicted"/>
<evidence type="ECO:0000256" key="1">
    <source>
        <dbReference type="ARBA" id="ARBA00022603"/>
    </source>
</evidence>
<dbReference type="CDD" id="cd02440">
    <property type="entry name" value="AdoMet_MTases"/>
    <property type="match status" value="1"/>
</dbReference>
<dbReference type="PANTHER" id="PTHR43861">
    <property type="entry name" value="TRANS-ACONITATE 2-METHYLTRANSFERASE-RELATED"/>
    <property type="match status" value="1"/>
</dbReference>
<dbReference type="PANTHER" id="PTHR43861:SF1">
    <property type="entry name" value="TRANS-ACONITATE 2-METHYLTRANSFERASE"/>
    <property type="match status" value="1"/>
</dbReference>
<comment type="caution">
    <text evidence="4">The sequence shown here is derived from an EMBL/GenBank/DDBJ whole genome shotgun (WGS) entry which is preliminary data.</text>
</comment>
<dbReference type="AlphaFoldDB" id="A0A848J5K1"/>